<feature type="compositionally biased region" description="Basic and acidic residues" evidence="1">
    <location>
        <begin position="448"/>
        <end position="466"/>
    </location>
</feature>
<feature type="compositionally biased region" description="Low complexity" evidence="1">
    <location>
        <begin position="470"/>
        <end position="479"/>
    </location>
</feature>
<feature type="compositionally biased region" description="Basic and acidic residues" evidence="1">
    <location>
        <begin position="410"/>
        <end position="438"/>
    </location>
</feature>
<evidence type="ECO:0000256" key="1">
    <source>
        <dbReference type="SAM" id="MobiDB-lite"/>
    </source>
</evidence>
<feature type="region of interest" description="Disordered" evidence="1">
    <location>
        <begin position="27"/>
        <end position="48"/>
    </location>
</feature>
<reference evidence="3" key="1">
    <citation type="submission" date="2014-11" db="EMBL/GenBank/DDBJ databases">
        <authorList>
            <person name="Otto D Thomas"/>
            <person name="Naeem Raeece"/>
        </authorList>
    </citation>
    <scope>NUCLEOTIDE SEQUENCE</scope>
</reference>
<sequence length="603" mass="65902">MQWTVFLATLLPALLGVLLVRGDRRERDTDQDWEAARPSTEKGKEEKGISRWPFQEGRPVIAEALWEANTPVRQLIASLLKKSHQDAGEVPIMGQIRRLLFGDTAGEGSSPPNSAEDKKAEHDDGKGGILFYRATSHLGFRRSIWLEEKPHSWVKVEEAEAKQKCKPCSIQDVQCMRESVNVWPFDPLGSLVSLRSLWQGSAFLRSRVAALIDERPDQISCHACRLSSLQNKEKSGVSIPPEVQEGAFLLCARLLDVFPPNGPLSSGPSPAGLVYQSEGRGLTLSERFSNLTKIDINLERGERAVGDFEVEVRLGPVVELGAFADAAAVGAAEGAESVPSEEGQRRLVCFRPARSVPVQRAEAQGKSTPVTSCERECSWVPELFVTSDAELGLSSLSPSPSATASASSFVEERGNTAPQGEKEKENEGDRKRAEKAKDAGVGNGNGSESEKEKEKENVEAKKDQQKQKPSSNSETGLSEESGETFKKTSEQDLRTPSSRSMEPSCSGGWKVVNSWRGTPRLQQSEIAPVDQKFLLDFQQEEPQSSGFSQASNSYSRLQPLSPWLSDDQKGKKEGTAETDGKRREKGEAVEGPPGAGDLSLTWD</sequence>
<feature type="region of interest" description="Disordered" evidence="1">
    <location>
        <begin position="536"/>
        <end position="603"/>
    </location>
</feature>
<dbReference type="VEuPathDB" id="CryptoDB:Cvel_10723"/>
<keyword evidence="2" id="KW-0732">Signal</keyword>
<proteinExistence type="predicted"/>
<dbReference type="AlphaFoldDB" id="A0A0G4I3Q1"/>
<feature type="compositionally biased region" description="Polar residues" evidence="1">
    <location>
        <begin position="540"/>
        <end position="558"/>
    </location>
</feature>
<evidence type="ECO:0000256" key="2">
    <source>
        <dbReference type="SAM" id="SignalP"/>
    </source>
</evidence>
<feature type="region of interest" description="Disordered" evidence="1">
    <location>
        <begin position="394"/>
        <end position="513"/>
    </location>
</feature>
<organism evidence="3">
    <name type="scientific">Chromera velia CCMP2878</name>
    <dbReference type="NCBI Taxonomy" id="1169474"/>
    <lineage>
        <taxon>Eukaryota</taxon>
        <taxon>Sar</taxon>
        <taxon>Alveolata</taxon>
        <taxon>Colpodellida</taxon>
        <taxon>Chromeraceae</taxon>
        <taxon>Chromera</taxon>
    </lineage>
</organism>
<feature type="compositionally biased region" description="Polar residues" evidence="1">
    <location>
        <begin position="494"/>
        <end position="503"/>
    </location>
</feature>
<name>A0A0G4I3Q1_9ALVE</name>
<evidence type="ECO:0000313" key="3">
    <source>
        <dbReference type="EMBL" id="CEM51597.1"/>
    </source>
</evidence>
<feature type="compositionally biased region" description="Low complexity" evidence="1">
    <location>
        <begin position="394"/>
        <end position="408"/>
    </location>
</feature>
<protein>
    <recommendedName>
        <fullName evidence="4">USP domain-containing protein</fullName>
    </recommendedName>
</protein>
<feature type="compositionally biased region" description="Basic and acidic residues" evidence="1">
    <location>
        <begin position="39"/>
        <end position="48"/>
    </location>
</feature>
<feature type="compositionally biased region" description="Basic and acidic residues" evidence="1">
    <location>
        <begin position="566"/>
        <end position="588"/>
    </location>
</feature>
<feature type="compositionally biased region" description="Basic and acidic residues" evidence="1">
    <location>
        <begin position="483"/>
        <end position="493"/>
    </location>
</feature>
<dbReference type="EMBL" id="CDMZ01004990">
    <property type="protein sequence ID" value="CEM51597.1"/>
    <property type="molecule type" value="Genomic_DNA"/>
</dbReference>
<accession>A0A0G4I3Q1</accession>
<gene>
    <name evidence="3" type="ORF">Cvel_10723</name>
</gene>
<feature type="region of interest" description="Disordered" evidence="1">
    <location>
        <begin position="103"/>
        <end position="123"/>
    </location>
</feature>
<feature type="signal peptide" evidence="2">
    <location>
        <begin position="1"/>
        <end position="22"/>
    </location>
</feature>
<feature type="chain" id="PRO_5005192690" description="USP domain-containing protein" evidence="2">
    <location>
        <begin position="23"/>
        <end position="603"/>
    </location>
</feature>
<evidence type="ECO:0008006" key="4">
    <source>
        <dbReference type="Google" id="ProtNLM"/>
    </source>
</evidence>